<evidence type="ECO:0000313" key="2">
    <source>
        <dbReference type="EMBL" id="MFC6879143.1"/>
    </source>
</evidence>
<keyword evidence="1" id="KW-0732">Signal</keyword>
<dbReference type="RefSeq" id="WP_160823830.1">
    <property type="nucleotide sequence ID" value="NZ_JBHSXE010000001.1"/>
</dbReference>
<evidence type="ECO:0000313" key="3">
    <source>
        <dbReference type="Proteomes" id="UP001596380"/>
    </source>
</evidence>
<gene>
    <name evidence="2" type="ORF">ACFQKB_05115</name>
</gene>
<organism evidence="2 3">
    <name type="scientific">Actinomadura yumaensis</name>
    <dbReference type="NCBI Taxonomy" id="111807"/>
    <lineage>
        <taxon>Bacteria</taxon>
        <taxon>Bacillati</taxon>
        <taxon>Actinomycetota</taxon>
        <taxon>Actinomycetes</taxon>
        <taxon>Streptosporangiales</taxon>
        <taxon>Thermomonosporaceae</taxon>
        <taxon>Actinomadura</taxon>
    </lineage>
</organism>
<proteinExistence type="predicted"/>
<evidence type="ECO:0000256" key="1">
    <source>
        <dbReference type="SAM" id="SignalP"/>
    </source>
</evidence>
<dbReference type="Proteomes" id="UP001596380">
    <property type="component" value="Unassembled WGS sequence"/>
</dbReference>
<sequence>MKRLAMALCAGVVVLAPAFAATPAHADKIYHRMTNSGGWLQFWPNGDSVKVCDSKADGKRAVVYVTNWTKKRFEYKIEAVGKSDCRLVGARNGQPYELAENHCFQFVLELYDKDHGRFSERKQAFWKNTNKSIKKCA</sequence>
<reference evidence="3" key="1">
    <citation type="journal article" date="2019" name="Int. J. Syst. Evol. Microbiol.">
        <title>The Global Catalogue of Microorganisms (GCM) 10K type strain sequencing project: providing services to taxonomists for standard genome sequencing and annotation.</title>
        <authorList>
            <consortium name="The Broad Institute Genomics Platform"/>
            <consortium name="The Broad Institute Genome Sequencing Center for Infectious Disease"/>
            <person name="Wu L."/>
            <person name="Ma J."/>
        </authorList>
    </citation>
    <scope>NUCLEOTIDE SEQUENCE [LARGE SCALE GENOMIC DNA]</scope>
    <source>
        <strain evidence="3">JCM 3369</strain>
    </source>
</reference>
<feature type="signal peptide" evidence="1">
    <location>
        <begin position="1"/>
        <end position="20"/>
    </location>
</feature>
<comment type="caution">
    <text evidence="2">The sequence shown here is derived from an EMBL/GenBank/DDBJ whole genome shotgun (WGS) entry which is preliminary data.</text>
</comment>
<dbReference type="EMBL" id="JBHSXS010000002">
    <property type="protein sequence ID" value="MFC6879143.1"/>
    <property type="molecule type" value="Genomic_DNA"/>
</dbReference>
<protein>
    <submittedName>
        <fullName evidence="2">Uncharacterized protein</fullName>
    </submittedName>
</protein>
<feature type="chain" id="PRO_5047068786" evidence="1">
    <location>
        <begin position="21"/>
        <end position="137"/>
    </location>
</feature>
<name>A0ABW2CDS5_9ACTN</name>
<accession>A0ABW2CDS5</accession>
<keyword evidence="3" id="KW-1185">Reference proteome</keyword>